<gene>
    <name evidence="2" type="ORF">CRENPOLYSF1_340015</name>
</gene>
<sequence length="215" mass="23382">MPSKTLCSTLFSGAALLCLLNSAAFAENRAANISITRYNSTVDKATLQTARKIIVQAIANGTVDTFVVYSPRLNGSNKVGVGMSVCAEAGFHATQNKFKAFLKKLDSMHVKDGVVLNTRMVKNCTIENETTFKNSKGKIKVFVATRGNYQYLLDIGGKLYFPDVVPDSLKLDGQSVIFSGNSLIDNSDVYKPASNDAPIFDFNAQNIHITHMSVK</sequence>
<keyword evidence="3" id="KW-1185">Reference proteome</keyword>
<accession>A0A1R4H9B9</accession>
<dbReference type="AlphaFoldDB" id="A0A1R4H9B9"/>
<keyword evidence="1" id="KW-0732">Signal</keyword>
<proteinExistence type="predicted"/>
<dbReference type="EMBL" id="FUKI01000109">
    <property type="protein sequence ID" value="SJM92852.1"/>
    <property type="molecule type" value="Genomic_DNA"/>
</dbReference>
<dbReference type="Proteomes" id="UP000195667">
    <property type="component" value="Unassembled WGS sequence"/>
</dbReference>
<name>A0A1R4H9B9_9GAMM</name>
<dbReference type="OrthoDB" id="5570235at2"/>
<evidence type="ECO:0000313" key="3">
    <source>
        <dbReference type="Proteomes" id="UP000195667"/>
    </source>
</evidence>
<feature type="chain" id="PRO_5012932829" evidence="1">
    <location>
        <begin position="27"/>
        <end position="215"/>
    </location>
</feature>
<organism evidence="2 3">
    <name type="scientific">Crenothrix polyspora</name>
    <dbReference type="NCBI Taxonomy" id="360316"/>
    <lineage>
        <taxon>Bacteria</taxon>
        <taxon>Pseudomonadati</taxon>
        <taxon>Pseudomonadota</taxon>
        <taxon>Gammaproteobacteria</taxon>
        <taxon>Methylococcales</taxon>
        <taxon>Crenotrichaceae</taxon>
        <taxon>Crenothrix</taxon>
    </lineage>
</organism>
<evidence type="ECO:0000256" key="1">
    <source>
        <dbReference type="SAM" id="SignalP"/>
    </source>
</evidence>
<reference evidence="3" key="1">
    <citation type="submission" date="2017-02" db="EMBL/GenBank/DDBJ databases">
        <authorList>
            <person name="Daims H."/>
        </authorList>
    </citation>
    <scope>NUCLEOTIDE SEQUENCE [LARGE SCALE GENOMIC DNA]</scope>
</reference>
<protein>
    <submittedName>
        <fullName evidence="2">Uncharacterized protein</fullName>
    </submittedName>
</protein>
<dbReference type="RefSeq" id="WP_087143582.1">
    <property type="nucleotide sequence ID" value="NZ_FUKI01000109.1"/>
</dbReference>
<evidence type="ECO:0000313" key="2">
    <source>
        <dbReference type="EMBL" id="SJM92852.1"/>
    </source>
</evidence>
<feature type="signal peptide" evidence="1">
    <location>
        <begin position="1"/>
        <end position="26"/>
    </location>
</feature>